<accession>A0ACB7ZXH1</accession>
<sequence>MARPRLYCSPEEAVIAAREYRQKYYAKHRKSISLKRKEKYRSKKSKLATDEPTHLITTAPKCATVEHTEDSTVLNPSAPILPKPMKNSFEPTLTVRGLLRLQTTLTVKQQLKLLVGESLSLYMKTLCSEVKACADEESAQRVMSKWTTPEQEIWLEAYFNEKYKPCMPSKNYTAFWPPYLKEWAQKWPERSMCPELKGKPMDEPLTDAENTILVAAVAKRNEQLINKMRWLAGKGTRSRTLLSGKKTHSNGTLANMSKGTRAPQAREVFVKLEMDNNTSYGDTVRARLDAVIEKEGLHGDRAAVMKARQEITKQLYEESGEHVKALVEAKKAELTQDFHEKKKATKLMNKARSPEEIQTSIDVMPSMMAKILLEFHELTGWSYTLLAGGPQPSKDGELKSLSIHIGDNQAGKDFGNALVGFKDKIVKPFDMFLRTVYPAVSIPDKGVSIGSMDQGKNAEDGTHHNSADLLISEMAVGTGTALAIIPQNGAQNLSGAPDHMSPGGSTSVDQQSGPGALFPNVEQHNRALFPNVEQQNRALFPSIEHQNLFPSAEQQSRALLPNVEQQNDAPFQGFRPSLSFPVPSPSTYDQFSPEFSSDVSFDGLGNMPWIPVPGSNAVPSMEPTPGYYPPTADVPFAFEELFDDLSSSSAIPSSSFSPSLATEPQNTDPSSLSNRSSTTEIRWSFTNPSEHSSITGSALASLTTNESSALHLQAVPSFPTSSTPPRLSRFRDSRKGNSHSAGNEAPPSLAGTPPRLRLYGATQQQAGVQSIIPGARALDITTPSAEAATTIPASKNIDFTPSMEAATTSTSENTLDLNPQPEPAELVRPKRVRMASKRRDQDNSIGPALPVKRSGAAVKKNGRAPKRTKKA</sequence>
<dbReference type="EMBL" id="MU268098">
    <property type="protein sequence ID" value="KAH7905935.1"/>
    <property type="molecule type" value="Genomic_DNA"/>
</dbReference>
<comment type="caution">
    <text evidence="1">The sequence shown here is derived from an EMBL/GenBank/DDBJ whole genome shotgun (WGS) entry which is preliminary data.</text>
</comment>
<gene>
    <name evidence="1" type="ORF">BJ138DRAFT_1118037</name>
</gene>
<keyword evidence="2" id="KW-1185">Reference proteome</keyword>
<reference evidence="1" key="1">
    <citation type="journal article" date="2021" name="New Phytol.">
        <title>Evolutionary innovations through gain and loss of genes in the ectomycorrhizal Boletales.</title>
        <authorList>
            <person name="Wu G."/>
            <person name="Miyauchi S."/>
            <person name="Morin E."/>
            <person name="Kuo A."/>
            <person name="Drula E."/>
            <person name="Varga T."/>
            <person name="Kohler A."/>
            <person name="Feng B."/>
            <person name="Cao Y."/>
            <person name="Lipzen A."/>
            <person name="Daum C."/>
            <person name="Hundley H."/>
            <person name="Pangilinan J."/>
            <person name="Johnson J."/>
            <person name="Barry K."/>
            <person name="LaButti K."/>
            <person name="Ng V."/>
            <person name="Ahrendt S."/>
            <person name="Min B."/>
            <person name="Choi I.G."/>
            <person name="Park H."/>
            <person name="Plett J.M."/>
            <person name="Magnuson J."/>
            <person name="Spatafora J.W."/>
            <person name="Nagy L.G."/>
            <person name="Henrissat B."/>
            <person name="Grigoriev I.V."/>
            <person name="Yang Z.L."/>
            <person name="Xu J."/>
            <person name="Martin F.M."/>
        </authorList>
    </citation>
    <scope>NUCLEOTIDE SEQUENCE</scope>
    <source>
        <strain evidence="1">ATCC 28755</strain>
    </source>
</reference>
<evidence type="ECO:0000313" key="2">
    <source>
        <dbReference type="Proteomes" id="UP000790377"/>
    </source>
</evidence>
<name>A0ACB7ZXH1_9AGAM</name>
<dbReference type="Proteomes" id="UP000790377">
    <property type="component" value="Unassembled WGS sequence"/>
</dbReference>
<proteinExistence type="predicted"/>
<evidence type="ECO:0000313" key="1">
    <source>
        <dbReference type="EMBL" id="KAH7905935.1"/>
    </source>
</evidence>
<organism evidence="1 2">
    <name type="scientific">Hygrophoropsis aurantiaca</name>
    <dbReference type="NCBI Taxonomy" id="72124"/>
    <lineage>
        <taxon>Eukaryota</taxon>
        <taxon>Fungi</taxon>
        <taxon>Dikarya</taxon>
        <taxon>Basidiomycota</taxon>
        <taxon>Agaricomycotina</taxon>
        <taxon>Agaricomycetes</taxon>
        <taxon>Agaricomycetidae</taxon>
        <taxon>Boletales</taxon>
        <taxon>Coniophorineae</taxon>
        <taxon>Hygrophoropsidaceae</taxon>
        <taxon>Hygrophoropsis</taxon>
    </lineage>
</organism>
<protein>
    <submittedName>
        <fullName evidence="1">Uncharacterized protein</fullName>
    </submittedName>
</protein>